<feature type="transmembrane region" description="Helical" evidence="2">
    <location>
        <begin position="106"/>
        <end position="123"/>
    </location>
</feature>
<feature type="transmembrane region" description="Helical" evidence="2">
    <location>
        <begin position="586"/>
        <end position="605"/>
    </location>
</feature>
<gene>
    <name evidence="4" type="ORF">HND93_08305</name>
</gene>
<dbReference type="Pfam" id="PF06808">
    <property type="entry name" value="DctM"/>
    <property type="match status" value="1"/>
</dbReference>
<keyword evidence="1" id="KW-1003">Cell membrane</keyword>
<dbReference type="Proteomes" id="UP000584642">
    <property type="component" value="Unassembled WGS sequence"/>
</dbReference>
<name>A0ABX2T6A9_9PROT</name>
<organism evidence="4 5">
    <name type="scientific">Azospirillum oleiclasticum</name>
    <dbReference type="NCBI Taxonomy" id="2735135"/>
    <lineage>
        <taxon>Bacteria</taxon>
        <taxon>Pseudomonadati</taxon>
        <taxon>Pseudomonadota</taxon>
        <taxon>Alphaproteobacteria</taxon>
        <taxon>Rhodospirillales</taxon>
        <taxon>Azospirillaceae</taxon>
        <taxon>Azospirillum</taxon>
    </lineage>
</organism>
<feature type="transmembrane region" description="Helical" evidence="2">
    <location>
        <begin position="340"/>
        <end position="361"/>
    </location>
</feature>
<feature type="transmembrane region" description="Helical" evidence="2">
    <location>
        <begin position="72"/>
        <end position="90"/>
    </location>
</feature>
<feature type="transmembrane region" description="Helical" evidence="2">
    <location>
        <begin position="367"/>
        <end position="387"/>
    </location>
</feature>
<comment type="caution">
    <text evidence="4">The sequence shown here is derived from an EMBL/GenBank/DDBJ whole genome shotgun (WGS) entry which is preliminary data.</text>
</comment>
<feature type="transmembrane region" description="Helical" evidence="2">
    <location>
        <begin position="408"/>
        <end position="425"/>
    </location>
</feature>
<keyword evidence="1" id="KW-0813">Transport</keyword>
<keyword evidence="5" id="KW-1185">Reference proteome</keyword>
<evidence type="ECO:0000256" key="1">
    <source>
        <dbReference type="RuleBase" id="RU369079"/>
    </source>
</evidence>
<evidence type="ECO:0000313" key="4">
    <source>
        <dbReference type="EMBL" id="NYZ19711.1"/>
    </source>
</evidence>
<feature type="transmembrane region" description="Helical" evidence="2">
    <location>
        <begin position="533"/>
        <end position="553"/>
    </location>
</feature>
<keyword evidence="2" id="KW-1133">Transmembrane helix</keyword>
<keyword evidence="2" id="KW-0472">Membrane</keyword>
<keyword evidence="1" id="KW-0997">Cell inner membrane</keyword>
<feature type="transmembrane region" description="Helical" evidence="2">
    <location>
        <begin position="48"/>
        <end position="65"/>
    </location>
</feature>
<dbReference type="NCBIfam" id="TIGR02123">
    <property type="entry name" value="TRAP_fused"/>
    <property type="match status" value="1"/>
</dbReference>
<feature type="transmembrane region" description="Helical" evidence="2">
    <location>
        <begin position="498"/>
        <end position="521"/>
    </location>
</feature>
<dbReference type="InterPro" id="IPR010656">
    <property type="entry name" value="DctM"/>
</dbReference>
<evidence type="ECO:0000256" key="2">
    <source>
        <dbReference type="SAM" id="Phobius"/>
    </source>
</evidence>
<dbReference type="PANTHER" id="PTHR43849">
    <property type="entry name" value="BLL3936 PROTEIN"/>
    <property type="match status" value="1"/>
</dbReference>
<dbReference type="RefSeq" id="WP_180281482.1">
    <property type="nucleotide sequence ID" value="NZ_JABFDB010000004.1"/>
</dbReference>
<dbReference type="InterPro" id="IPR011853">
    <property type="entry name" value="TRAP_DctM-Dct_fused"/>
</dbReference>
<accession>A0ABX2T6A9</accession>
<evidence type="ECO:0000259" key="3">
    <source>
        <dbReference type="Pfam" id="PF06808"/>
    </source>
</evidence>
<comment type="subcellular location">
    <subcellularLocation>
        <location evidence="1">Cell inner membrane</location>
        <topology evidence="1">Multi-pass membrane protein</topology>
    </subcellularLocation>
</comment>
<proteinExistence type="predicted"/>
<dbReference type="PANTHER" id="PTHR43849:SF2">
    <property type="entry name" value="BLL3936 PROTEIN"/>
    <property type="match status" value="1"/>
</dbReference>
<protein>
    <submittedName>
        <fullName evidence="4">TRAP transporter fused permease subunit</fullName>
    </submittedName>
</protein>
<sequence length="606" mass="61741">MTEATAGGASLPERAALRHAGLVLAAAVTVGAHVWLIVSGLVPNLISRPLHLLVSLPWIFLFAAPRGAASKVGGWVACGLGMAGCLYIMLNRSAIVDQYGSLDGSLFQYGLSAVLILVVLEMARRAVQPVLPVVALLVLAYGLFGDLLPGSLGHGGMPVDYFLGNLVLAEAGLWGMLTGTSIDLIVPFMILGAFVSAGEAGTGFMAVATQLAGRFQAGAAKVAVLGSALYGTISGSASANVASVGTITIPAMKRMGYPPAFAAATEAVASTGGQIMPPVMGAGAFIMAELLRVPYTDIAVAAVLPAVLFFAAAWTGIHFFARRYDLAGIPASELPGWAAVARAAPFFLAPLVVLIITMMVLDHSPAWSALAATAVTIAALGLDASLGHSVRRWWVRAQAGLIDAARQIAFIAAILICAGIIVGVFNATGLGVKITSLIVSLSGDRLWVALLLTATACLVLGMELPTTAAYLICIAVAGPALTQLGLPELHGHMFVFWYALLCTITPPVCGTVFVAAGIAGAPWLTVAAHAMRIGIGLYIIPLAMVANPALLLLGTTPLLAVLAAVKVMAGTVLVSHATIGGASHPLTGAASLVGGLVLLFTFGVGA</sequence>
<comment type="function">
    <text evidence="1">Part of the tripartite ATP-independent periplasmic (TRAP) transport system.</text>
</comment>
<dbReference type="EMBL" id="JABFDB010000004">
    <property type="protein sequence ID" value="NYZ19711.1"/>
    <property type="molecule type" value="Genomic_DNA"/>
</dbReference>
<feature type="transmembrane region" description="Helical" evidence="2">
    <location>
        <begin position="559"/>
        <end position="579"/>
    </location>
</feature>
<feature type="transmembrane region" description="Helical" evidence="2">
    <location>
        <begin position="130"/>
        <end position="152"/>
    </location>
</feature>
<keyword evidence="2" id="KW-0812">Transmembrane</keyword>
<reference evidence="4 5" key="1">
    <citation type="submission" date="2020-05" db="EMBL/GenBank/DDBJ databases">
        <title>Azospirillum oleiclasticum sp. nov, a nitrogen-fixing and heavy crude oil-emulsifying bacterium isolated from the crude oil of Yumen Oilfield.</title>
        <authorList>
            <person name="Wu D."/>
            <person name="Cai M."/>
            <person name="Zhang X."/>
        </authorList>
    </citation>
    <scope>NUCLEOTIDE SEQUENCE [LARGE SCALE GENOMIC DNA]</scope>
    <source>
        <strain evidence="4 5">ROY-1-1-2</strain>
    </source>
</reference>
<feature type="transmembrane region" description="Helical" evidence="2">
    <location>
        <begin position="298"/>
        <end position="320"/>
    </location>
</feature>
<feature type="transmembrane region" description="Helical" evidence="2">
    <location>
        <begin position="20"/>
        <end position="42"/>
    </location>
</feature>
<feature type="domain" description="TRAP C4-dicarboxylate transport system permease DctM subunit" evidence="3">
    <location>
        <begin position="115"/>
        <end position="557"/>
    </location>
</feature>
<evidence type="ECO:0000313" key="5">
    <source>
        <dbReference type="Proteomes" id="UP000584642"/>
    </source>
</evidence>